<dbReference type="InterPro" id="IPR050595">
    <property type="entry name" value="Bact_response_regulator"/>
</dbReference>
<evidence type="ECO:0000256" key="1">
    <source>
        <dbReference type="ARBA" id="ARBA00022553"/>
    </source>
</evidence>
<gene>
    <name evidence="4" type="primary">todT_1</name>
    <name evidence="4" type="ORF">PS870_01887</name>
</gene>
<dbReference type="EMBL" id="CABVIK010000005">
    <property type="protein sequence ID" value="VVO82761.1"/>
    <property type="molecule type" value="Genomic_DNA"/>
</dbReference>
<dbReference type="RefSeq" id="WP_010460776.1">
    <property type="nucleotide sequence ID" value="NZ_CABVIK010000005.1"/>
</dbReference>
<feature type="domain" description="Response regulatory" evidence="3">
    <location>
        <begin position="6"/>
        <end position="120"/>
    </location>
</feature>
<dbReference type="SMART" id="SM00448">
    <property type="entry name" value="REC"/>
    <property type="match status" value="1"/>
</dbReference>
<dbReference type="InterPro" id="IPR011006">
    <property type="entry name" value="CheY-like_superfamily"/>
</dbReference>
<evidence type="ECO:0000313" key="5">
    <source>
        <dbReference type="Proteomes" id="UP000349468"/>
    </source>
</evidence>
<reference evidence="4 5" key="1">
    <citation type="submission" date="2019-09" db="EMBL/GenBank/DDBJ databases">
        <authorList>
            <person name="Chandra G."/>
            <person name="Truman W A."/>
        </authorList>
    </citation>
    <scope>NUCLEOTIDE SEQUENCE [LARGE SCALE GENOMIC DNA]</scope>
    <source>
        <strain evidence="4">PS870</strain>
    </source>
</reference>
<dbReference type="AlphaFoldDB" id="A0A5E7J0M9"/>
<dbReference type="Proteomes" id="UP000349468">
    <property type="component" value="Unassembled WGS sequence"/>
</dbReference>
<dbReference type="SUPFAM" id="SSF52172">
    <property type="entry name" value="CheY-like"/>
    <property type="match status" value="1"/>
</dbReference>
<dbReference type="PANTHER" id="PTHR44591">
    <property type="entry name" value="STRESS RESPONSE REGULATOR PROTEIN 1"/>
    <property type="match status" value="1"/>
</dbReference>
<dbReference type="Pfam" id="PF00072">
    <property type="entry name" value="Response_reg"/>
    <property type="match status" value="1"/>
</dbReference>
<evidence type="ECO:0000256" key="2">
    <source>
        <dbReference type="PROSITE-ProRule" id="PRU00169"/>
    </source>
</evidence>
<organism evidence="4 5">
    <name type="scientific">Pseudomonas fluorescens</name>
    <dbReference type="NCBI Taxonomy" id="294"/>
    <lineage>
        <taxon>Bacteria</taxon>
        <taxon>Pseudomonadati</taxon>
        <taxon>Pseudomonadota</taxon>
        <taxon>Gammaproteobacteria</taxon>
        <taxon>Pseudomonadales</taxon>
        <taxon>Pseudomonadaceae</taxon>
        <taxon>Pseudomonas</taxon>
    </lineage>
</organism>
<dbReference type="PANTHER" id="PTHR44591:SF25">
    <property type="entry name" value="CHEMOTAXIS TWO-COMPONENT RESPONSE REGULATOR"/>
    <property type="match status" value="1"/>
</dbReference>
<protein>
    <submittedName>
        <fullName evidence="4">Response regulator protein TodT</fullName>
    </submittedName>
</protein>
<dbReference type="PROSITE" id="PS50110">
    <property type="entry name" value="RESPONSE_REGULATORY"/>
    <property type="match status" value="1"/>
</dbReference>
<keyword evidence="1 2" id="KW-0597">Phosphoprotein</keyword>
<proteinExistence type="predicted"/>
<dbReference type="Gene3D" id="3.40.50.2300">
    <property type="match status" value="1"/>
</dbReference>
<sequence length="126" mass="14129">MSNIPIISIVDDDDTLRMSLDSLVRSMGYVTRTYACAEECLADYALDSTSCMISDIRMPGMNGLQMLEQLLARDMRFPVIFITACIGETPEVKARELGAVGYFKKPFDSEQLMRRVQHVLSGRPAE</sequence>
<evidence type="ECO:0000313" key="4">
    <source>
        <dbReference type="EMBL" id="VVO82761.1"/>
    </source>
</evidence>
<accession>A0A5E7J0M9</accession>
<feature type="modified residue" description="4-aspartylphosphate" evidence="2">
    <location>
        <position position="55"/>
    </location>
</feature>
<name>A0A5E7J0M9_PSEFL</name>
<dbReference type="GO" id="GO:0000160">
    <property type="term" value="P:phosphorelay signal transduction system"/>
    <property type="evidence" value="ECO:0007669"/>
    <property type="project" value="InterPro"/>
</dbReference>
<dbReference type="InterPro" id="IPR001789">
    <property type="entry name" value="Sig_transdc_resp-reg_receiver"/>
</dbReference>
<evidence type="ECO:0000259" key="3">
    <source>
        <dbReference type="PROSITE" id="PS50110"/>
    </source>
</evidence>